<evidence type="ECO:0000313" key="2">
    <source>
        <dbReference type="EMBL" id="ATU83448.1"/>
    </source>
</evidence>
<reference evidence="2" key="1">
    <citation type="journal article" date="2018" name="Aquaculture">
        <title>Complete genome sequence of a white spot syndrome virus associated with a disease incursion in Australia.</title>
        <authorList>
            <person name="Oakey J."/>
            <person name="Smith C.S."/>
        </authorList>
    </citation>
    <scope>NUCLEOTIDE SEQUENCE [LARGE SCALE GENOMIC DNA]</scope>
    <source>
        <strain evidence="2">WSSV-AU</strain>
    </source>
</reference>
<dbReference type="EMBL" id="MF768985">
    <property type="protein sequence ID" value="ATU83448.1"/>
    <property type="molecule type" value="Genomic_DNA"/>
</dbReference>
<feature type="region of interest" description="Disordered" evidence="1">
    <location>
        <begin position="160"/>
        <end position="194"/>
    </location>
</feature>
<proteinExistence type="predicted"/>
<accession>A0A2D3I4X7</accession>
<name>A0A2D3I4X7_9VIRU</name>
<protein>
    <submittedName>
        <fullName evidence="2">ORF120</fullName>
    </submittedName>
</protein>
<organism evidence="2">
    <name type="scientific">White spot syndrome virus</name>
    <dbReference type="NCBI Taxonomy" id="342409"/>
    <lineage>
        <taxon>Viruses</taxon>
        <taxon>Viruses incertae sedis</taxon>
        <taxon>Naldaviricetes</taxon>
        <taxon>Nimaviridae</taxon>
        <taxon>Whispovirus</taxon>
    </lineage>
</organism>
<dbReference type="Proteomes" id="UP000267516">
    <property type="component" value="Segment"/>
</dbReference>
<evidence type="ECO:0000256" key="1">
    <source>
        <dbReference type="SAM" id="MobiDB-lite"/>
    </source>
</evidence>
<sequence length="238" mass="27456">MQRIFSLLYLRTKRGTLPPSPHSPYPGTLFSTLYLQKQSWEKMDVSSYKSTIDYHNIEDMDDLQRATYKDRMETELVLEMAKKEGRYVRSLATMDELEVPEEPATCYTCGYTFIRRRAPPPKRKSIFREPCAYPELLPDAPSPVRLEELVDVPEGASFFTYPPYDDGSSTSSSQAECEDDYPPPYDPSENPQRSQVCDYCTTRQVLSSMTDHARANLIKNLKREKKALGLGRRNNFSY</sequence>